<gene>
    <name evidence="1" type="ORF">RUE5091_02042</name>
</gene>
<dbReference type="OrthoDB" id="7703491at2"/>
<organism evidence="1 2">
    <name type="scientific">Ruegeria denitrificans</name>
    <dbReference type="NCBI Taxonomy" id="1715692"/>
    <lineage>
        <taxon>Bacteria</taxon>
        <taxon>Pseudomonadati</taxon>
        <taxon>Pseudomonadota</taxon>
        <taxon>Alphaproteobacteria</taxon>
        <taxon>Rhodobacterales</taxon>
        <taxon>Roseobacteraceae</taxon>
        <taxon>Ruegeria</taxon>
    </lineage>
</organism>
<dbReference type="EMBL" id="CYUD01000005">
    <property type="protein sequence ID" value="CUJ99444.1"/>
    <property type="molecule type" value="Genomic_DNA"/>
</dbReference>
<reference evidence="2" key="1">
    <citation type="submission" date="2015-09" db="EMBL/GenBank/DDBJ databases">
        <authorList>
            <person name="Rodrigo-Torres L."/>
            <person name="Arahal D.R."/>
        </authorList>
    </citation>
    <scope>NUCLEOTIDE SEQUENCE [LARGE SCALE GENOMIC DNA]</scope>
    <source>
        <strain evidence="2">CECT 5091</strain>
    </source>
</reference>
<evidence type="ECO:0000313" key="1">
    <source>
        <dbReference type="EMBL" id="CUJ99444.1"/>
    </source>
</evidence>
<accession>A0A0P1IRD6</accession>
<proteinExistence type="predicted"/>
<dbReference type="STRING" id="1715692.RUE5091_02042"/>
<name>A0A0P1IRD6_9RHOB</name>
<keyword evidence="2" id="KW-1185">Reference proteome</keyword>
<dbReference type="AlphaFoldDB" id="A0A0P1IRD6"/>
<evidence type="ECO:0000313" key="2">
    <source>
        <dbReference type="Proteomes" id="UP000051260"/>
    </source>
</evidence>
<sequence>MMDTDILELLDDIGRASVARLNPAVTIPGETAQARREKVLRTIRGTILPRRLEFTAANGDCLAIEVNSSRVTDVFRVQSGIAPDFETEPREDLAIKLAQLVTDIASAPAPLELISLQPDSALEADDVGITFSEIEAACEKIELPAEPVISIVPVDAEPEDNVPVAEGENTDTLAQRFYDGAERFTQGRILATGADGTEINAAEDCAENGAMRPNSDLLARFVRDLAGWNDDSSAAMDHPQLIVMRPSGGKGAGLAILNNGENFAMAVHEARKLGAVVNLWTNLKGPGG</sequence>
<protein>
    <submittedName>
        <fullName evidence="1">Uncharacterized protein</fullName>
    </submittedName>
</protein>
<dbReference type="RefSeq" id="WP_058281745.1">
    <property type="nucleotide sequence ID" value="NZ_CYUD01000005.1"/>
</dbReference>
<dbReference type="Proteomes" id="UP000051260">
    <property type="component" value="Unassembled WGS sequence"/>
</dbReference>